<evidence type="ECO:0000313" key="5">
    <source>
        <dbReference type="Proteomes" id="UP000321196"/>
    </source>
</evidence>
<feature type="transmembrane region" description="Helical" evidence="2">
    <location>
        <begin position="395"/>
        <end position="413"/>
    </location>
</feature>
<evidence type="ECO:0000256" key="1">
    <source>
        <dbReference type="SAM" id="MobiDB-lite"/>
    </source>
</evidence>
<feature type="compositionally biased region" description="Basic and acidic residues" evidence="1">
    <location>
        <begin position="301"/>
        <end position="313"/>
    </location>
</feature>
<feature type="transmembrane region" description="Helical" evidence="2">
    <location>
        <begin position="338"/>
        <end position="361"/>
    </location>
</feature>
<feature type="transmembrane region" description="Helical" evidence="2">
    <location>
        <begin position="72"/>
        <end position="94"/>
    </location>
</feature>
<feature type="region of interest" description="Disordered" evidence="1">
    <location>
        <begin position="1"/>
        <end position="25"/>
    </location>
</feature>
<comment type="caution">
    <text evidence="4">The sequence shown here is derived from an EMBL/GenBank/DDBJ whole genome shotgun (WGS) entry which is preliminary data.</text>
</comment>
<protein>
    <submittedName>
        <fullName evidence="4">PspC domain-containing protein</fullName>
    </submittedName>
</protein>
<feature type="region of interest" description="Disordered" evidence="1">
    <location>
        <begin position="242"/>
        <end position="315"/>
    </location>
</feature>
<keyword evidence="5" id="KW-1185">Reference proteome</keyword>
<dbReference type="EMBL" id="VRSW01000001">
    <property type="protein sequence ID" value="TXK06224.1"/>
    <property type="molecule type" value="Genomic_DNA"/>
</dbReference>
<feature type="domain" description="Phage shock protein PspC N-terminal" evidence="3">
    <location>
        <begin position="46"/>
        <end position="97"/>
    </location>
</feature>
<keyword evidence="2" id="KW-0472">Membrane</keyword>
<feature type="transmembrane region" description="Helical" evidence="2">
    <location>
        <begin position="115"/>
        <end position="137"/>
    </location>
</feature>
<evidence type="ECO:0000259" key="3">
    <source>
        <dbReference type="Pfam" id="PF04024"/>
    </source>
</evidence>
<dbReference type="RefSeq" id="WP_147825033.1">
    <property type="nucleotide sequence ID" value="NZ_BAAARG010000001.1"/>
</dbReference>
<dbReference type="OrthoDB" id="7359894at2"/>
<reference evidence="4 5" key="1">
    <citation type="submission" date="2019-08" db="EMBL/GenBank/DDBJ databases">
        <authorList>
            <person name="Dong K."/>
        </authorList>
    </citation>
    <scope>NUCLEOTIDE SEQUENCE [LARGE SCALE GENOMIC DNA]</scope>
    <source>
        <strain evidence="4 5">M4-8</strain>
    </source>
</reference>
<dbReference type="Pfam" id="PF04024">
    <property type="entry name" value="PspC"/>
    <property type="match status" value="1"/>
</dbReference>
<evidence type="ECO:0000313" key="4">
    <source>
        <dbReference type="EMBL" id="TXK06224.1"/>
    </source>
</evidence>
<dbReference type="AlphaFoldDB" id="A0A5C8HQE5"/>
<dbReference type="InterPro" id="IPR007168">
    <property type="entry name" value="Phageshock_PspC_N"/>
</dbReference>
<feature type="transmembrane region" description="Helical" evidence="2">
    <location>
        <begin position="367"/>
        <end position="388"/>
    </location>
</feature>
<keyword evidence="2" id="KW-1133">Transmembrane helix</keyword>
<proteinExistence type="predicted"/>
<organism evidence="4 5">
    <name type="scientific">Microbacterium mitrae</name>
    <dbReference type="NCBI Taxonomy" id="664640"/>
    <lineage>
        <taxon>Bacteria</taxon>
        <taxon>Bacillati</taxon>
        <taxon>Actinomycetota</taxon>
        <taxon>Actinomycetes</taxon>
        <taxon>Micrococcales</taxon>
        <taxon>Microbacteriaceae</taxon>
        <taxon>Microbacterium</taxon>
    </lineage>
</organism>
<feature type="compositionally biased region" description="Basic and acidic residues" evidence="1">
    <location>
        <begin position="277"/>
        <end position="292"/>
    </location>
</feature>
<gene>
    <name evidence="4" type="ORF">FVP60_04490</name>
</gene>
<feature type="transmembrane region" description="Helical" evidence="2">
    <location>
        <begin position="174"/>
        <end position="194"/>
    </location>
</feature>
<accession>A0A5C8HQE5</accession>
<name>A0A5C8HQE5_9MICO</name>
<dbReference type="Proteomes" id="UP000321196">
    <property type="component" value="Unassembled WGS sequence"/>
</dbReference>
<sequence length="565" mass="58947">MTTPTDRPAAEPTRDAIAASSPVPMPAPAPPESAFFGWIRDAGIVRTRGWFGGVAAGIAGRTGIDVALIRGIFVVITLLGFPAVLLYAILWLVLPDESGAIPLQLLCRGRFQPQMIGILATFLFALIPFNTLAARAWQALTQPAIFVSDSGGTTYYSGTAYDVGFSYAPWGPTMLAIGAVVLALIAAVLIVAAARRRRGTRDAAAVGTTAMVNAGSADGVSMPAALAPSVAGMSATPGSAIGSDAEPWVATSAGGAEPQADARDAGATAPTDPDEFAQWREQHAQAQRDREAFLVSQQDDASAKQRAERENADQRGAFLRQLSARRAERRATNPRASVGYNLGIIGLAAVVACVVILTWMPHGFAESLALGAFSGGVVLGLGMVLAGAMRRRSGFLALATVAALAVGGASVVGTRPGDVVWDGASVFAGTMPEVNQPFGALTVYASPSEPRQTPLNINKGEGYTVIFVEAGIDLEFEAALSPGSHVSVSIEKATGEYGGQDIAPTARDGVEMYAVDIDTYREDLPSSTQKITLEQTNGWVEIVVLPDWSNGDVSTHIDPKITVKK</sequence>
<keyword evidence="2" id="KW-0812">Transmembrane</keyword>
<evidence type="ECO:0000256" key="2">
    <source>
        <dbReference type="SAM" id="Phobius"/>
    </source>
</evidence>